<comment type="subunit">
    <text evidence="4">Monomer.</text>
</comment>
<dbReference type="PANTHER" id="PTHR17224:SF1">
    <property type="entry name" value="PEPTIDYL-TRNA HYDROLASE"/>
    <property type="match status" value="1"/>
</dbReference>
<feature type="site" description="Stabilizes the basic form of H active site to accept a proton" evidence="4">
    <location>
        <position position="86"/>
    </location>
</feature>
<evidence type="ECO:0000256" key="2">
    <source>
        <dbReference type="ARBA" id="ARBA00022801"/>
    </source>
</evidence>
<dbReference type="GO" id="GO:0004045">
    <property type="term" value="F:peptidyl-tRNA hydrolase activity"/>
    <property type="evidence" value="ECO:0007669"/>
    <property type="project" value="UniProtKB-UniRule"/>
</dbReference>
<evidence type="ECO:0000313" key="6">
    <source>
        <dbReference type="Proteomes" id="UP000287233"/>
    </source>
</evidence>
<dbReference type="GO" id="GO:0072344">
    <property type="term" value="P:rescue of stalled ribosome"/>
    <property type="evidence" value="ECO:0007669"/>
    <property type="project" value="UniProtKB-UniRule"/>
</dbReference>
<keyword evidence="2 4" id="KW-0378">Hydrolase</keyword>
<dbReference type="EC" id="3.1.1.29" evidence="4"/>
<dbReference type="EMBL" id="CP034928">
    <property type="protein sequence ID" value="QAA77392.1"/>
    <property type="molecule type" value="Genomic_DNA"/>
</dbReference>
<comment type="function">
    <text evidence="4">Catalyzes the release of premature peptidyl moieties from peptidyl-tRNA molecules trapped in stalled 50S ribosomal subunits, and thus maintains levels of free tRNAs and 50S ribosomes.</text>
</comment>
<dbReference type="GO" id="GO:0005737">
    <property type="term" value="C:cytoplasm"/>
    <property type="evidence" value="ECO:0007669"/>
    <property type="project" value="UniProtKB-SubCell"/>
</dbReference>
<comment type="subcellular location">
    <subcellularLocation>
        <location evidence="4">Cytoplasm</location>
    </subcellularLocation>
</comment>
<gene>
    <name evidence="4" type="primary">pth</name>
    <name evidence="5" type="ORF">BIP78_1628</name>
</gene>
<evidence type="ECO:0000256" key="1">
    <source>
        <dbReference type="ARBA" id="ARBA00022555"/>
    </source>
</evidence>
<keyword evidence="1 4" id="KW-0820">tRNA-binding</keyword>
<dbReference type="GO" id="GO:0000049">
    <property type="term" value="F:tRNA binding"/>
    <property type="evidence" value="ECO:0007669"/>
    <property type="project" value="UniProtKB-UniRule"/>
</dbReference>
<feature type="binding site" evidence="4">
    <location>
        <position position="14"/>
    </location>
    <ligand>
        <name>tRNA</name>
        <dbReference type="ChEBI" id="CHEBI:17843"/>
    </ligand>
</feature>
<comment type="catalytic activity">
    <reaction evidence="4">
        <text>an N-acyl-L-alpha-aminoacyl-tRNA + H2O = an N-acyl-L-amino acid + a tRNA + H(+)</text>
        <dbReference type="Rhea" id="RHEA:54448"/>
        <dbReference type="Rhea" id="RHEA-COMP:10123"/>
        <dbReference type="Rhea" id="RHEA-COMP:13883"/>
        <dbReference type="ChEBI" id="CHEBI:15377"/>
        <dbReference type="ChEBI" id="CHEBI:15378"/>
        <dbReference type="ChEBI" id="CHEBI:59874"/>
        <dbReference type="ChEBI" id="CHEBI:78442"/>
        <dbReference type="ChEBI" id="CHEBI:138191"/>
        <dbReference type="EC" id="3.1.1.29"/>
    </reaction>
</comment>
<dbReference type="GO" id="GO:0006515">
    <property type="term" value="P:protein quality control for misfolded or incompletely synthesized proteins"/>
    <property type="evidence" value="ECO:0007669"/>
    <property type="project" value="UniProtKB-UniRule"/>
</dbReference>
<dbReference type="PANTHER" id="PTHR17224">
    <property type="entry name" value="PEPTIDYL-TRNA HYDROLASE"/>
    <property type="match status" value="1"/>
</dbReference>
<comment type="function">
    <text evidence="4">Hydrolyzes ribosome-free peptidyl-tRNAs (with 1 or more amino acids incorporated), which drop off the ribosome during protein synthesis, or as a result of ribosome stalling.</text>
</comment>
<dbReference type="NCBIfam" id="TIGR00447">
    <property type="entry name" value="pth"/>
    <property type="match status" value="1"/>
</dbReference>
<evidence type="ECO:0000256" key="3">
    <source>
        <dbReference type="ARBA" id="ARBA00022884"/>
    </source>
</evidence>
<dbReference type="SUPFAM" id="SSF53178">
    <property type="entry name" value="Peptidyl-tRNA hydrolase-like"/>
    <property type="match status" value="1"/>
</dbReference>
<dbReference type="InterPro" id="IPR001328">
    <property type="entry name" value="Pept_tRNA_hydro"/>
</dbReference>
<dbReference type="AlphaFoldDB" id="A0A410FWN3"/>
<dbReference type="InterPro" id="IPR036416">
    <property type="entry name" value="Pept_tRNA_hydro_sf"/>
</dbReference>
<comment type="similarity">
    <text evidence="4">Belongs to the PTH family.</text>
</comment>
<dbReference type="HAMAP" id="MF_00083">
    <property type="entry name" value="Pept_tRNA_hydro_bact"/>
    <property type="match status" value="1"/>
</dbReference>
<feature type="binding site" evidence="4">
    <location>
        <position position="61"/>
    </location>
    <ligand>
        <name>tRNA</name>
        <dbReference type="ChEBI" id="CHEBI:17843"/>
    </ligand>
</feature>
<feature type="site" description="Discriminates between blocked and unblocked aminoacyl-tRNA" evidence="4">
    <location>
        <position position="9"/>
    </location>
</feature>
<organism evidence="5 6">
    <name type="scientific">Bipolaricaulis sibiricus</name>
    <dbReference type="NCBI Taxonomy" id="2501609"/>
    <lineage>
        <taxon>Bacteria</taxon>
        <taxon>Candidatus Bipolaricaulota</taxon>
        <taxon>Candidatus Bipolaricaulia</taxon>
        <taxon>Candidatus Bipolaricaulales</taxon>
        <taxon>Candidatus Bipolaricaulaceae</taxon>
        <taxon>Candidatus Bipolaricaulis</taxon>
    </lineage>
</organism>
<dbReference type="KEGG" id="bih:BIP78_1628"/>
<proteinExistence type="inferred from homology"/>
<keyword evidence="4" id="KW-0963">Cytoplasm</keyword>
<feature type="active site" description="Proton acceptor" evidence="4">
    <location>
        <position position="19"/>
    </location>
</feature>
<keyword evidence="3 4" id="KW-0694">RNA-binding</keyword>
<dbReference type="Pfam" id="PF01195">
    <property type="entry name" value="Pept_tRNA_hydro"/>
    <property type="match status" value="1"/>
</dbReference>
<feature type="binding site" evidence="4">
    <location>
        <position position="59"/>
    </location>
    <ligand>
        <name>tRNA</name>
        <dbReference type="ChEBI" id="CHEBI:17843"/>
    </ligand>
</feature>
<sequence>MRAVVGLGNVGPEYAASRHNVGFWVVERLIGRGGWKRRVQPWGEVYRSSAGYLLRPSTYMNRSGDAVRELLAQGSLTPQDLLVVYDEADLPVGALRLRPGGGPGTHRGMKSVLAALGTDDVPRLRVGIGRPADGGDWVDHVLSPPPREEVEALARAVDWASELAWEFLQSGIVGALDRFSRETRGPDRII</sequence>
<accession>A0A410FWN3</accession>
<evidence type="ECO:0000313" key="5">
    <source>
        <dbReference type="EMBL" id="QAA77392.1"/>
    </source>
</evidence>
<comment type="caution">
    <text evidence="4">Lacks conserved residue(s) required for the propagation of feature annotation.</text>
</comment>
<protein>
    <recommendedName>
        <fullName evidence="4">Peptidyl-tRNA hydrolase</fullName>
        <shortName evidence="4">Pth</shortName>
        <ecNumber evidence="4">3.1.1.29</ecNumber>
    </recommendedName>
</protein>
<dbReference type="CDD" id="cd00462">
    <property type="entry name" value="PTH"/>
    <property type="match status" value="1"/>
</dbReference>
<evidence type="ECO:0000256" key="4">
    <source>
        <dbReference type="HAMAP-Rule" id="MF_00083"/>
    </source>
</evidence>
<name>A0A410FWN3_BIPS1</name>
<dbReference type="Proteomes" id="UP000287233">
    <property type="component" value="Chromosome"/>
</dbReference>
<reference evidence="6" key="1">
    <citation type="submission" date="2018-12" db="EMBL/GenBank/DDBJ databases">
        <title>Complete genome sequence of an uncultured bacterium of the candidate phylum Bipolaricaulota.</title>
        <authorList>
            <person name="Kadnikov V.V."/>
            <person name="Mardanov A.V."/>
            <person name="Beletsky A.V."/>
            <person name="Frank Y.A."/>
            <person name="Karnachuk O.V."/>
            <person name="Ravin N.V."/>
        </authorList>
    </citation>
    <scope>NUCLEOTIDE SEQUENCE [LARGE SCALE GENOMIC DNA]</scope>
</reference>
<dbReference type="Gene3D" id="3.40.50.1470">
    <property type="entry name" value="Peptidyl-tRNA hydrolase"/>
    <property type="match status" value="1"/>
</dbReference>